<dbReference type="RefSeq" id="WP_090796715.1">
    <property type="nucleotide sequence ID" value="NZ_FMYI01000010.1"/>
</dbReference>
<name>A0A1G6M2X4_9BACI</name>
<proteinExistence type="predicted"/>
<dbReference type="Pfam" id="PF09945">
    <property type="entry name" value="DUF2177"/>
    <property type="match status" value="1"/>
</dbReference>
<dbReference type="Proteomes" id="UP000242949">
    <property type="component" value="Unassembled WGS sequence"/>
</dbReference>
<sequence length="131" mass="14906">MDFLIAYLVTFVVFFVIDIIWLGLVARTFYKEQIGFLMKAKTNWTAAVIFYFIFIFGLVYFVIDPALQMESMSDALIRGLIFGLIAYSTYDLTNLATLDKWPLKVTIVDLIWGTTLGGLVSVVSYYITALI</sequence>
<dbReference type="EMBL" id="FMYI01000010">
    <property type="protein sequence ID" value="SDC49863.1"/>
    <property type="molecule type" value="Genomic_DNA"/>
</dbReference>
<dbReference type="InterPro" id="IPR018687">
    <property type="entry name" value="DUF2177_membr"/>
</dbReference>
<accession>A0A1G6M2X4</accession>
<gene>
    <name evidence="2" type="ORF">SAMN05421734_11016</name>
</gene>
<evidence type="ECO:0000313" key="3">
    <source>
        <dbReference type="Proteomes" id="UP000242949"/>
    </source>
</evidence>
<keyword evidence="1" id="KW-0812">Transmembrane</keyword>
<keyword evidence="3" id="KW-1185">Reference proteome</keyword>
<feature type="transmembrane region" description="Helical" evidence="1">
    <location>
        <begin position="75"/>
        <end position="93"/>
    </location>
</feature>
<evidence type="ECO:0000256" key="1">
    <source>
        <dbReference type="SAM" id="Phobius"/>
    </source>
</evidence>
<dbReference type="AlphaFoldDB" id="A0A1G6M2X4"/>
<reference evidence="3" key="1">
    <citation type="submission" date="2016-09" db="EMBL/GenBank/DDBJ databases">
        <authorList>
            <person name="Varghese N."/>
            <person name="Submissions S."/>
        </authorList>
    </citation>
    <scope>NUCLEOTIDE SEQUENCE [LARGE SCALE GENOMIC DNA]</scope>
    <source>
        <strain evidence="3">S5</strain>
    </source>
</reference>
<protein>
    <submittedName>
        <fullName evidence="2">Uncharacterized membrane protein</fullName>
    </submittedName>
</protein>
<feature type="transmembrane region" description="Helical" evidence="1">
    <location>
        <begin position="42"/>
        <end position="63"/>
    </location>
</feature>
<keyword evidence="1" id="KW-1133">Transmembrane helix</keyword>
<keyword evidence="1" id="KW-0472">Membrane</keyword>
<feature type="transmembrane region" description="Helical" evidence="1">
    <location>
        <begin position="105"/>
        <end position="127"/>
    </location>
</feature>
<dbReference type="STRING" id="1612202.SAMN05421734_11016"/>
<organism evidence="2 3">
    <name type="scientific">Pelagirhabdus alkalitolerans</name>
    <dbReference type="NCBI Taxonomy" id="1612202"/>
    <lineage>
        <taxon>Bacteria</taxon>
        <taxon>Bacillati</taxon>
        <taxon>Bacillota</taxon>
        <taxon>Bacilli</taxon>
        <taxon>Bacillales</taxon>
        <taxon>Bacillaceae</taxon>
        <taxon>Pelagirhabdus</taxon>
    </lineage>
</organism>
<evidence type="ECO:0000313" key="2">
    <source>
        <dbReference type="EMBL" id="SDC49863.1"/>
    </source>
</evidence>
<feature type="transmembrane region" description="Helical" evidence="1">
    <location>
        <begin position="6"/>
        <end position="30"/>
    </location>
</feature>
<dbReference type="OrthoDB" id="166547at2"/>